<evidence type="ECO:0008006" key="5">
    <source>
        <dbReference type="Google" id="ProtNLM"/>
    </source>
</evidence>
<organism evidence="3 4">
    <name type="scientific">Kitasatospora saccharophila</name>
    <dbReference type="NCBI Taxonomy" id="407973"/>
    <lineage>
        <taxon>Bacteria</taxon>
        <taxon>Bacillati</taxon>
        <taxon>Actinomycetota</taxon>
        <taxon>Actinomycetes</taxon>
        <taxon>Kitasatosporales</taxon>
        <taxon>Streptomycetaceae</taxon>
        <taxon>Kitasatospora</taxon>
    </lineage>
</organism>
<protein>
    <recommendedName>
        <fullName evidence="5">Superfamily III holin-X</fullName>
    </recommendedName>
</protein>
<keyword evidence="2" id="KW-0812">Transmembrane</keyword>
<feature type="compositionally biased region" description="Pro residues" evidence="1">
    <location>
        <begin position="74"/>
        <end position="89"/>
    </location>
</feature>
<dbReference type="Proteomes" id="UP001500897">
    <property type="component" value="Unassembled WGS sequence"/>
</dbReference>
<feature type="region of interest" description="Disordered" evidence="1">
    <location>
        <begin position="1"/>
        <end position="116"/>
    </location>
</feature>
<comment type="caution">
    <text evidence="3">The sequence shown here is derived from an EMBL/GenBank/DDBJ whole genome shotgun (WGS) entry which is preliminary data.</text>
</comment>
<feature type="compositionally biased region" description="Basic and acidic residues" evidence="1">
    <location>
        <begin position="198"/>
        <end position="216"/>
    </location>
</feature>
<feature type="transmembrane region" description="Helical" evidence="2">
    <location>
        <begin position="167"/>
        <end position="186"/>
    </location>
</feature>
<gene>
    <name evidence="3" type="ORF">GCM10009759_48060</name>
</gene>
<evidence type="ECO:0000256" key="2">
    <source>
        <dbReference type="SAM" id="Phobius"/>
    </source>
</evidence>
<sequence>MTSSATEPPPPEPSAGSRPDTPTPRLPRQSGGGRNRGPRGARPDRVPQEPPTDGRTPAPRGGDGGRKPNRRPEPQAPQPRTPKPQAPEPRAPRENAPRSDRAPEPLAPTPPEQLGNGPLAFFDRLVGHLREVSRDTGDTVRFILVLGALGAVFSFVIPAAGRMLHSVPLAVAGGLGTAVLAGWGVVRGARANRQRAAAAEDRPPAPRDRPPGARRR</sequence>
<feature type="compositionally biased region" description="Basic and acidic residues" evidence="1">
    <location>
        <begin position="63"/>
        <end position="73"/>
    </location>
</feature>
<feature type="transmembrane region" description="Helical" evidence="2">
    <location>
        <begin position="140"/>
        <end position="161"/>
    </location>
</feature>
<name>A0ABN2XB60_9ACTN</name>
<accession>A0ABN2XB60</accession>
<feature type="compositionally biased region" description="Basic and acidic residues" evidence="1">
    <location>
        <begin position="90"/>
        <end position="103"/>
    </location>
</feature>
<reference evidence="3 4" key="1">
    <citation type="journal article" date="2019" name="Int. J. Syst. Evol. Microbiol.">
        <title>The Global Catalogue of Microorganisms (GCM) 10K type strain sequencing project: providing services to taxonomists for standard genome sequencing and annotation.</title>
        <authorList>
            <consortium name="The Broad Institute Genomics Platform"/>
            <consortium name="The Broad Institute Genome Sequencing Center for Infectious Disease"/>
            <person name="Wu L."/>
            <person name="Ma J."/>
        </authorList>
    </citation>
    <scope>NUCLEOTIDE SEQUENCE [LARGE SCALE GENOMIC DNA]</scope>
    <source>
        <strain evidence="3 4">JCM 14559</strain>
    </source>
</reference>
<dbReference type="EMBL" id="BAAANS010000034">
    <property type="protein sequence ID" value="GAA2108246.1"/>
    <property type="molecule type" value="Genomic_DNA"/>
</dbReference>
<evidence type="ECO:0000256" key="1">
    <source>
        <dbReference type="SAM" id="MobiDB-lite"/>
    </source>
</evidence>
<keyword evidence="2" id="KW-1133">Transmembrane helix</keyword>
<evidence type="ECO:0000313" key="4">
    <source>
        <dbReference type="Proteomes" id="UP001500897"/>
    </source>
</evidence>
<keyword evidence="4" id="KW-1185">Reference proteome</keyword>
<keyword evidence="2" id="KW-0472">Membrane</keyword>
<proteinExistence type="predicted"/>
<feature type="region of interest" description="Disordered" evidence="1">
    <location>
        <begin position="193"/>
        <end position="216"/>
    </location>
</feature>
<evidence type="ECO:0000313" key="3">
    <source>
        <dbReference type="EMBL" id="GAA2108246.1"/>
    </source>
</evidence>